<protein>
    <submittedName>
        <fullName evidence="2">Uncharacterized protein</fullName>
    </submittedName>
</protein>
<organism evidence="2 3">
    <name type="scientific">Carnegiea gigantea</name>
    <dbReference type="NCBI Taxonomy" id="171969"/>
    <lineage>
        <taxon>Eukaryota</taxon>
        <taxon>Viridiplantae</taxon>
        <taxon>Streptophyta</taxon>
        <taxon>Embryophyta</taxon>
        <taxon>Tracheophyta</taxon>
        <taxon>Spermatophyta</taxon>
        <taxon>Magnoliopsida</taxon>
        <taxon>eudicotyledons</taxon>
        <taxon>Gunneridae</taxon>
        <taxon>Pentapetalae</taxon>
        <taxon>Caryophyllales</taxon>
        <taxon>Cactineae</taxon>
        <taxon>Cactaceae</taxon>
        <taxon>Cactoideae</taxon>
        <taxon>Echinocereeae</taxon>
        <taxon>Carnegiea</taxon>
    </lineage>
</organism>
<name>A0A9Q1KIR0_9CARY</name>
<evidence type="ECO:0000313" key="2">
    <source>
        <dbReference type="EMBL" id="KAJ8443568.1"/>
    </source>
</evidence>
<keyword evidence="3" id="KW-1185">Reference proteome</keyword>
<accession>A0A9Q1KIR0</accession>
<proteinExistence type="predicted"/>
<dbReference type="EMBL" id="JAKOGI010000116">
    <property type="protein sequence ID" value="KAJ8443568.1"/>
    <property type="molecule type" value="Genomic_DNA"/>
</dbReference>
<evidence type="ECO:0000256" key="1">
    <source>
        <dbReference type="SAM" id="MobiDB-lite"/>
    </source>
</evidence>
<gene>
    <name evidence="2" type="ORF">Cgig2_020655</name>
</gene>
<feature type="region of interest" description="Disordered" evidence="1">
    <location>
        <begin position="45"/>
        <end position="64"/>
    </location>
</feature>
<dbReference type="Proteomes" id="UP001153076">
    <property type="component" value="Unassembled WGS sequence"/>
</dbReference>
<dbReference type="AlphaFoldDB" id="A0A9Q1KIR0"/>
<sequence>MTGPLQGVDSMAAERGGVVGIVTLTVMMANSSVAKKAQLGFRPWNPPTGSVADDDVRSRANSAPPLPNIPCSNSEFCGSVGSSLISILLDPSMKVKFISSHAPSLAMKIGPNGLGFWAVSNDMCLGITQKEAICCRVVGGKYSENSSHFQPLSLSQCSATFVECSLGGIGFSANSLNGWDPTHTWLQNMVLFQSATALAIPFLNVGNCSTIPFHVDEEVPRAEAYWRSYAPLQYLSRSMRAHKVPEDVSVPSRKFACWKLEGLPKGKFMSPFIRQEPLKVVEILASSIHFATTMVSLFKGFSFIEIARQHPRLVGSIRQVAQLIPKFFSTM</sequence>
<evidence type="ECO:0000313" key="3">
    <source>
        <dbReference type="Proteomes" id="UP001153076"/>
    </source>
</evidence>
<comment type="caution">
    <text evidence="2">The sequence shown here is derived from an EMBL/GenBank/DDBJ whole genome shotgun (WGS) entry which is preliminary data.</text>
</comment>
<reference evidence="2" key="1">
    <citation type="submission" date="2022-04" db="EMBL/GenBank/DDBJ databases">
        <title>Carnegiea gigantea Genome sequencing and assembly v2.</title>
        <authorList>
            <person name="Copetti D."/>
            <person name="Sanderson M.J."/>
            <person name="Burquez A."/>
            <person name="Wojciechowski M.F."/>
        </authorList>
    </citation>
    <scope>NUCLEOTIDE SEQUENCE</scope>
    <source>
        <strain evidence="2">SGP5-SGP5p</strain>
        <tissue evidence="2">Aerial part</tissue>
    </source>
</reference>